<accession>A0A3P1SVH7</accession>
<dbReference type="Proteomes" id="UP000267535">
    <property type="component" value="Unassembled WGS sequence"/>
</dbReference>
<dbReference type="AlphaFoldDB" id="A0A3P1SVH7"/>
<protein>
    <submittedName>
        <fullName evidence="1">YkgJ family cysteine cluster protein</fullName>
    </submittedName>
</protein>
<dbReference type="Pfam" id="PF03692">
    <property type="entry name" value="CxxCxxCC"/>
    <property type="match status" value="1"/>
</dbReference>
<organism evidence="1 2">
    <name type="scientific">Amphritea balenae</name>
    <dbReference type="NCBI Taxonomy" id="452629"/>
    <lineage>
        <taxon>Bacteria</taxon>
        <taxon>Pseudomonadati</taxon>
        <taxon>Pseudomonadota</taxon>
        <taxon>Gammaproteobacteria</taxon>
        <taxon>Oceanospirillales</taxon>
        <taxon>Oceanospirillaceae</taxon>
        <taxon>Amphritea</taxon>
    </lineage>
</organism>
<reference evidence="1 2" key="1">
    <citation type="submission" date="2018-11" db="EMBL/GenBank/DDBJ databases">
        <title>The draft genome sequence of Amphritea balenae JAMM 1525T.</title>
        <authorList>
            <person name="Fang Z."/>
            <person name="Zhang Y."/>
            <person name="Han X."/>
        </authorList>
    </citation>
    <scope>NUCLEOTIDE SEQUENCE [LARGE SCALE GENOMIC DNA]</scope>
    <source>
        <strain evidence="1 2">JAMM 1525</strain>
    </source>
</reference>
<sequence>MKECNQCGKCCTKYSNGGLSATANEVEYWAVFRPDIADYVSKGNIWMDPETGRQLTLCPWLRKVPGHEKYSCDIYHDRPDDCKYYPVTIEQMVNDECEMIEVQDLAKPRQAQKVLDKLMADSRPPAGK</sequence>
<evidence type="ECO:0000313" key="1">
    <source>
        <dbReference type="EMBL" id="RRD01237.1"/>
    </source>
</evidence>
<proteinExistence type="predicted"/>
<dbReference type="EMBL" id="RQXV01000001">
    <property type="protein sequence ID" value="RRD01237.1"/>
    <property type="molecule type" value="Genomic_DNA"/>
</dbReference>
<name>A0A3P1SVH7_9GAMM</name>
<keyword evidence="2" id="KW-1185">Reference proteome</keyword>
<gene>
    <name evidence="1" type="ORF">EHS89_01350</name>
</gene>
<dbReference type="OrthoDB" id="5703293at2"/>
<comment type="caution">
    <text evidence="1">The sequence shown here is derived from an EMBL/GenBank/DDBJ whole genome shotgun (WGS) entry which is preliminary data.</text>
</comment>
<dbReference type="RefSeq" id="WP_124924309.1">
    <property type="nucleotide sequence ID" value="NZ_BMOH01000001.1"/>
</dbReference>
<dbReference type="InterPro" id="IPR005358">
    <property type="entry name" value="Puta_zinc/iron-chelating_dom"/>
</dbReference>
<evidence type="ECO:0000313" key="2">
    <source>
        <dbReference type="Proteomes" id="UP000267535"/>
    </source>
</evidence>